<dbReference type="InterPro" id="IPR017896">
    <property type="entry name" value="4Fe4S_Fe-S-bd"/>
</dbReference>
<accession>A0A6N9YJ68</accession>
<dbReference type="InterPro" id="IPR007525">
    <property type="entry name" value="FrhB_FdhB_C"/>
</dbReference>
<dbReference type="InterPro" id="IPR045220">
    <property type="entry name" value="FRHB/FDHB/HCAR-like"/>
</dbReference>
<dbReference type="PANTHER" id="PTHR31332:SF0">
    <property type="entry name" value="7-HYDROXYMETHYL CHLOROPHYLL A REDUCTASE, CHLOROPLASTIC"/>
    <property type="match status" value="1"/>
</dbReference>
<dbReference type="PANTHER" id="PTHR31332">
    <property type="entry name" value="7-HYDROXYMETHYL CHLOROPHYLL A REDUCTASE, CHLOROPLASTIC"/>
    <property type="match status" value="1"/>
</dbReference>
<evidence type="ECO:0000259" key="2">
    <source>
        <dbReference type="PROSITE" id="PS51379"/>
    </source>
</evidence>
<dbReference type="Pfam" id="PF04422">
    <property type="entry name" value="FrhB_FdhB_N"/>
    <property type="match status" value="1"/>
</dbReference>
<gene>
    <name evidence="3" type="ORF">G1H11_07165</name>
</gene>
<comment type="caution">
    <text evidence="3">The sequence shown here is derived from an EMBL/GenBank/DDBJ whole genome shotgun (WGS) entry which is preliminary data.</text>
</comment>
<evidence type="ECO:0000313" key="3">
    <source>
        <dbReference type="EMBL" id="NED95091.1"/>
    </source>
</evidence>
<dbReference type="InterPro" id="IPR007516">
    <property type="entry name" value="Co_F420_Hydgase/DH_bsu_N"/>
</dbReference>
<dbReference type="GO" id="GO:0090415">
    <property type="term" value="F:7-hydroxymethyl chlorophyll a reductase activity"/>
    <property type="evidence" value="ECO:0007669"/>
    <property type="project" value="TreeGrafter"/>
</dbReference>
<feature type="region of interest" description="Disordered" evidence="1">
    <location>
        <begin position="416"/>
        <end position="438"/>
    </location>
</feature>
<dbReference type="Pfam" id="PF04432">
    <property type="entry name" value="FrhB_FdhB_C"/>
    <property type="match status" value="1"/>
</dbReference>
<organism evidence="3 4">
    <name type="scientific">Phytoactinopolyspora alkaliphila</name>
    <dbReference type="NCBI Taxonomy" id="1783498"/>
    <lineage>
        <taxon>Bacteria</taxon>
        <taxon>Bacillati</taxon>
        <taxon>Actinomycetota</taxon>
        <taxon>Actinomycetes</taxon>
        <taxon>Jiangellales</taxon>
        <taxon>Jiangellaceae</taxon>
        <taxon>Phytoactinopolyspora</taxon>
    </lineage>
</organism>
<name>A0A6N9YJ68_9ACTN</name>
<keyword evidence="4" id="KW-1185">Reference proteome</keyword>
<evidence type="ECO:0000256" key="1">
    <source>
        <dbReference type="SAM" id="MobiDB-lite"/>
    </source>
</evidence>
<reference evidence="3 4" key="1">
    <citation type="submission" date="2020-02" db="EMBL/GenBank/DDBJ databases">
        <authorList>
            <person name="Li X.-J."/>
            <person name="Feng X.-M."/>
        </authorList>
    </citation>
    <scope>NUCLEOTIDE SEQUENCE [LARGE SCALE GENOMIC DNA]</scope>
    <source>
        <strain evidence="3 4">CGMCC 4.7225</strain>
    </source>
</reference>
<dbReference type="EMBL" id="JAAGOB010000003">
    <property type="protein sequence ID" value="NED95091.1"/>
    <property type="molecule type" value="Genomic_DNA"/>
</dbReference>
<feature type="domain" description="4Fe-4S ferredoxin-type" evidence="2">
    <location>
        <begin position="20"/>
        <end position="48"/>
    </location>
</feature>
<sequence length="438" mass="47025">MEERPDAGGHRVRGRGPATIQDVVDAHLCSGCGACAYLEPDSLTMVDVPEFGRRPLPIVSINGGSETGGANGPGIGVCPGAGLSHEKDALKDAPFGGEWGPILELYECWSTDPDVRHRGSSGGVISALSAHAVASGSAVGALQVQARKDAPLQNETVLNRTYTDIVGAAGSRYAPASPCERLDLVEQAEGECVVVGKPCDVAATVGAAKARPELGRKIGLTIGIFCAGTPSSRGTEEVVRRLGEDPADVERVDYRGEGWPGRFRIKTTTGVAKSFSYEESWGETLQKHRQWRCMICPDHTGEFADLSVGDPWYRKLKEGEPGRSLVVVRTEAGRKALHAALADRALEGHPIPLERLPQSQPNLASTRGAVWARVLTMRLAGLPAPTFSGLPSFRSWLRLRPRVKLSSMGGTLKRIKRRGLRDPESRSYPNRTAFEEVP</sequence>
<proteinExistence type="predicted"/>
<dbReference type="GO" id="GO:0033354">
    <property type="term" value="P:chlorophyll cycle"/>
    <property type="evidence" value="ECO:0007669"/>
    <property type="project" value="TreeGrafter"/>
</dbReference>
<protein>
    <submittedName>
        <fullName evidence="3">Coenzyme F420 hydrogenase</fullName>
    </submittedName>
</protein>
<dbReference type="Proteomes" id="UP000469185">
    <property type="component" value="Unassembled WGS sequence"/>
</dbReference>
<dbReference type="PROSITE" id="PS51379">
    <property type="entry name" value="4FE4S_FER_2"/>
    <property type="match status" value="1"/>
</dbReference>
<evidence type="ECO:0000313" key="4">
    <source>
        <dbReference type="Proteomes" id="UP000469185"/>
    </source>
</evidence>
<dbReference type="AlphaFoldDB" id="A0A6N9YJ68"/>